<feature type="domain" description="DinB-like" evidence="1">
    <location>
        <begin position="11"/>
        <end position="162"/>
    </location>
</feature>
<dbReference type="Gene3D" id="1.20.120.450">
    <property type="entry name" value="dinb family like domain"/>
    <property type="match status" value="1"/>
</dbReference>
<dbReference type="Pfam" id="PF12867">
    <property type="entry name" value="DinB_2"/>
    <property type="match status" value="1"/>
</dbReference>
<name>A0ABW9ZA13_9FLAO</name>
<gene>
    <name evidence="2" type="ORF">GV828_10970</name>
</gene>
<proteinExistence type="predicted"/>
<accession>A0ABW9ZA13</accession>
<sequence>MEPENIILKQQLHETFDQLIITINKVDEDHLNKKISANEWSVGQIVEHIIMAVSGFEALFSKENSASERPMNKKATLIREVFLNFETKYVAPEMVVPNQSNHQKNKLIFDLKNLRQKLLELVENIDLTLIPQHFEITGFGKFSRFEWFTFAVFHTQRHHFQIIETLKIVTSVKD</sequence>
<dbReference type="EMBL" id="JAABLM010000013">
    <property type="protein sequence ID" value="NBL65721.1"/>
    <property type="molecule type" value="Genomic_DNA"/>
</dbReference>
<dbReference type="Proteomes" id="UP000798602">
    <property type="component" value="Unassembled WGS sequence"/>
</dbReference>
<protein>
    <recommendedName>
        <fullName evidence="1">DinB-like domain-containing protein</fullName>
    </recommendedName>
</protein>
<keyword evidence="3" id="KW-1185">Reference proteome</keyword>
<dbReference type="InterPro" id="IPR034660">
    <property type="entry name" value="DinB/YfiT-like"/>
</dbReference>
<dbReference type="RefSeq" id="WP_166537539.1">
    <property type="nucleotide sequence ID" value="NZ_JAABLM010000013.1"/>
</dbReference>
<organism evidence="2 3">
    <name type="scientific">Flavobacterium ichthyis</name>
    <dbReference type="NCBI Taxonomy" id="2698827"/>
    <lineage>
        <taxon>Bacteria</taxon>
        <taxon>Pseudomonadati</taxon>
        <taxon>Bacteroidota</taxon>
        <taxon>Flavobacteriia</taxon>
        <taxon>Flavobacteriales</taxon>
        <taxon>Flavobacteriaceae</taxon>
        <taxon>Flavobacterium</taxon>
    </lineage>
</organism>
<evidence type="ECO:0000259" key="1">
    <source>
        <dbReference type="Pfam" id="PF12867"/>
    </source>
</evidence>
<evidence type="ECO:0000313" key="3">
    <source>
        <dbReference type="Proteomes" id="UP000798602"/>
    </source>
</evidence>
<dbReference type="InterPro" id="IPR024775">
    <property type="entry name" value="DinB-like"/>
</dbReference>
<evidence type="ECO:0000313" key="2">
    <source>
        <dbReference type="EMBL" id="NBL65721.1"/>
    </source>
</evidence>
<dbReference type="SUPFAM" id="SSF109854">
    <property type="entry name" value="DinB/YfiT-like putative metalloenzymes"/>
    <property type="match status" value="1"/>
</dbReference>
<reference evidence="3" key="1">
    <citation type="submission" date="2020-01" db="EMBL/GenBank/DDBJ databases">
        <title>Sphingomonas sp. strain CSW-10.</title>
        <authorList>
            <person name="Chen W.-M."/>
        </authorList>
    </citation>
    <scope>NUCLEOTIDE SEQUENCE [LARGE SCALE GENOMIC DNA]</scope>
    <source>
        <strain evidence="3">NST-5</strain>
    </source>
</reference>
<comment type="caution">
    <text evidence="2">The sequence shown here is derived from an EMBL/GenBank/DDBJ whole genome shotgun (WGS) entry which is preliminary data.</text>
</comment>